<dbReference type="EMBL" id="NFEL01000048">
    <property type="protein sequence ID" value="OUA06746.1"/>
    <property type="molecule type" value="Genomic_DNA"/>
</dbReference>
<dbReference type="GO" id="GO:0008556">
    <property type="term" value="F:P-type potassium transmembrane transporter activity"/>
    <property type="evidence" value="ECO:0007669"/>
    <property type="project" value="InterPro"/>
</dbReference>
<evidence type="ECO:0000313" key="1">
    <source>
        <dbReference type="EMBL" id="OUA06746.1"/>
    </source>
</evidence>
<comment type="caution">
    <text evidence="1">The sequence shown here is derived from an EMBL/GenBank/DDBJ whole genome shotgun (WGS) entry which is preliminary data.</text>
</comment>
<organism evidence="1 2">
    <name type="scientific">Bacillus thuringiensis subsp. finitimus</name>
    <dbReference type="NCBI Taxonomy" id="29337"/>
    <lineage>
        <taxon>Bacteria</taxon>
        <taxon>Bacillati</taxon>
        <taxon>Bacillota</taxon>
        <taxon>Bacilli</taxon>
        <taxon>Bacillales</taxon>
        <taxon>Bacillaceae</taxon>
        <taxon>Bacillus</taxon>
        <taxon>Bacillus cereus group</taxon>
    </lineage>
</organism>
<protein>
    <submittedName>
        <fullName evidence="1">Potassium-transporting ATPase subunit F</fullName>
    </submittedName>
</protein>
<evidence type="ECO:0000313" key="2">
    <source>
        <dbReference type="Proteomes" id="UP000195030"/>
    </source>
</evidence>
<sequence length="26" mass="2882">MTIALSVIVAVITVYLVYALLNPEKF</sequence>
<accession>A0A243GIY3</accession>
<dbReference type="AlphaFoldDB" id="A0A243GIY3"/>
<dbReference type="GO" id="GO:0005886">
    <property type="term" value="C:plasma membrane"/>
    <property type="evidence" value="ECO:0007669"/>
    <property type="project" value="InterPro"/>
</dbReference>
<proteinExistence type="predicted"/>
<dbReference type="InterPro" id="IPR011726">
    <property type="entry name" value="KdpF"/>
</dbReference>
<dbReference type="NCBIfam" id="TIGR02115">
    <property type="entry name" value="potass_kdpF"/>
    <property type="match status" value="1"/>
</dbReference>
<gene>
    <name evidence="1" type="ORF">BK772_19435</name>
</gene>
<dbReference type="Proteomes" id="UP000195030">
    <property type="component" value="Unassembled WGS sequence"/>
</dbReference>
<dbReference type="Pfam" id="PF09604">
    <property type="entry name" value="Potass_KdpF"/>
    <property type="match status" value="1"/>
</dbReference>
<dbReference type="RefSeq" id="WP_060629607.1">
    <property type="nucleotide sequence ID" value="NZ_NFEL01000048.1"/>
</dbReference>
<reference evidence="1 2" key="1">
    <citation type="submission" date="2016-10" db="EMBL/GenBank/DDBJ databases">
        <title>Comparative genomics of Bacillus thuringiensis reveals a path to pathogens against multiple invertebrate hosts.</title>
        <authorList>
            <person name="Zheng J."/>
            <person name="Gao Q."/>
            <person name="Liu H."/>
            <person name="Peng D."/>
            <person name="Ruan L."/>
            <person name="Sun M."/>
        </authorList>
    </citation>
    <scope>NUCLEOTIDE SEQUENCE [LARGE SCALE GENOMIC DNA]</scope>
    <source>
        <strain evidence="1">CTC</strain>
    </source>
</reference>
<name>A0A243GIY3_BACTF</name>